<dbReference type="OrthoDB" id="21467at2759"/>
<organism evidence="7 8">
    <name type="scientific">Pyricularia grisea</name>
    <name type="common">Crabgrass-specific blast fungus</name>
    <name type="synonym">Magnaporthe grisea</name>
    <dbReference type="NCBI Taxonomy" id="148305"/>
    <lineage>
        <taxon>Eukaryota</taxon>
        <taxon>Fungi</taxon>
        <taxon>Dikarya</taxon>
        <taxon>Ascomycota</taxon>
        <taxon>Pezizomycotina</taxon>
        <taxon>Sordariomycetes</taxon>
        <taxon>Sordariomycetidae</taxon>
        <taxon>Magnaporthales</taxon>
        <taxon>Pyriculariaceae</taxon>
        <taxon>Pyricularia</taxon>
    </lineage>
</organism>
<feature type="compositionally biased region" description="Low complexity" evidence="5">
    <location>
        <begin position="362"/>
        <end position="371"/>
    </location>
</feature>
<dbReference type="SMART" id="SM00360">
    <property type="entry name" value="RRM"/>
    <property type="match status" value="1"/>
</dbReference>
<dbReference type="GeneID" id="41962518"/>
<evidence type="ECO:0000313" key="8">
    <source>
        <dbReference type="RefSeq" id="XP_030981556.1"/>
    </source>
</evidence>
<evidence type="ECO:0000259" key="6">
    <source>
        <dbReference type="PROSITE" id="PS50102"/>
    </source>
</evidence>
<feature type="compositionally biased region" description="Low complexity" evidence="5">
    <location>
        <begin position="74"/>
        <end position="89"/>
    </location>
</feature>
<dbReference type="Proteomes" id="UP000515153">
    <property type="component" value="Unplaced"/>
</dbReference>
<dbReference type="PROSITE" id="PS50102">
    <property type="entry name" value="RRM"/>
    <property type="match status" value="1"/>
</dbReference>
<dbReference type="InterPro" id="IPR035979">
    <property type="entry name" value="RBD_domain_sf"/>
</dbReference>
<sequence length="384" mass="41359">MAAAVSKKGKATRAKPAAQATDSPKAAVESPQPAKRKAESEASPVVTKKAKAEKNKKAVAAATSGDKEEETAAQKKSATTTTKKASSTKASKKAGKEEAAVAEEEIALDDNDSEDEEREDQALVSKLGFEVSDDEEEGGDYTAGTDVGKVPKVSAKVKKNAEAGSSDGPRVIYIGHIPYGFFEHEIRQYLSQFGAITNLRLSRNKKTGASKGYAFVEFQDASTAAIVAKTMDAYLLFGRILKVKLVPRESQHDDLFKGANRRFKKVPWTKMAGKELEKPKGEARWGKAVEKENRRRSGRLEKLRELMGYEFEAPAVKPATAALEAAKKTAEIEAPPKVDEEEEKPKAIEAPPAAEKESVVEAANSPAAKPAKTTKAKKGRKAKS</sequence>
<dbReference type="CDD" id="cd12307">
    <property type="entry name" value="RRM_NIFK_like"/>
    <property type="match status" value="1"/>
</dbReference>
<feature type="region of interest" description="Disordered" evidence="5">
    <location>
        <begin position="1"/>
        <end position="122"/>
    </location>
</feature>
<reference evidence="8" key="1">
    <citation type="journal article" date="2019" name="Mol. Biol. Evol.">
        <title>Blast fungal genomes show frequent chromosomal changes, gene gains and losses, and effector gene turnover.</title>
        <authorList>
            <person name="Gomez Luciano L.B."/>
            <person name="Jason Tsai I."/>
            <person name="Chuma I."/>
            <person name="Tosa Y."/>
            <person name="Chen Y.H."/>
            <person name="Li J.Y."/>
            <person name="Li M.Y."/>
            <person name="Jade Lu M.Y."/>
            <person name="Nakayashiki H."/>
            <person name="Li W.H."/>
        </authorList>
    </citation>
    <scope>NUCLEOTIDE SEQUENCE</scope>
    <source>
        <strain evidence="8">NI907</strain>
    </source>
</reference>
<dbReference type="InterPro" id="IPR012677">
    <property type="entry name" value="Nucleotide-bd_a/b_plait_sf"/>
</dbReference>
<feature type="compositionally biased region" description="Basic residues" evidence="5">
    <location>
        <begin position="372"/>
        <end position="384"/>
    </location>
</feature>
<reference evidence="8" key="2">
    <citation type="submission" date="2019-10" db="EMBL/GenBank/DDBJ databases">
        <authorList>
            <consortium name="NCBI Genome Project"/>
        </authorList>
    </citation>
    <scope>NUCLEOTIDE SEQUENCE</scope>
    <source>
        <strain evidence="8">NI907</strain>
    </source>
</reference>
<feature type="compositionally biased region" description="Basic and acidic residues" evidence="5">
    <location>
        <begin position="327"/>
        <end position="347"/>
    </location>
</feature>
<keyword evidence="2 4" id="KW-0694">RNA-binding</keyword>
<feature type="region of interest" description="Disordered" evidence="5">
    <location>
        <begin position="327"/>
        <end position="384"/>
    </location>
</feature>
<protein>
    <recommendedName>
        <fullName evidence="6">RRM domain-containing protein</fullName>
    </recommendedName>
</protein>
<evidence type="ECO:0000256" key="4">
    <source>
        <dbReference type="PROSITE-ProRule" id="PRU00176"/>
    </source>
</evidence>
<comment type="subcellular location">
    <subcellularLocation>
        <location evidence="1">Nucleus</location>
        <location evidence="1">Nucleolus</location>
    </subcellularLocation>
</comment>
<evidence type="ECO:0000256" key="1">
    <source>
        <dbReference type="ARBA" id="ARBA00004604"/>
    </source>
</evidence>
<evidence type="ECO:0000256" key="2">
    <source>
        <dbReference type="ARBA" id="ARBA00022884"/>
    </source>
</evidence>
<dbReference type="SUPFAM" id="SSF54928">
    <property type="entry name" value="RNA-binding domain, RBD"/>
    <property type="match status" value="1"/>
</dbReference>
<dbReference type="GO" id="GO:0005730">
    <property type="term" value="C:nucleolus"/>
    <property type="evidence" value="ECO:0007669"/>
    <property type="project" value="UniProtKB-SubCell"/>
</dbReference>
<proteinExistence type="predicted"/>
<dbReference type="AlphaFoldDB" id="A0A6P8B2U5"/>
<keyword evidence="3" id="KW-0539">Nucleus</keyword>
<evidence type="ECO:0000256" key="3">
    <source>
        <dbReference type="ARBA" id="ARBA00023242"/>
    </source>
</evidence>
<reference evidence="8" key="3">
    <citation type="submission" date="2025-08" db="UniProtKB">
        <authorList>
            <consortium name="RefSeq"/>
        </authorList>
    </citation>
    <scope>IDENTIFICATION</scope>
    <source>
        <strain evidence="8">NI907</strain>
    </source>
</reference>
<dbReference type="RefSeq" id="XP_030981556.1">
    <property type="nucleotide sequence ID" value="XM_031127609.1"/>
</dbReference>
<accession>A0A6P8B2U5</accession>
<evidence type="ECO:0000256" key="5">
    <source>
        <dbReference type="SAM" id="MobiDB-lite"/>
    </source>
</evidence>
<keyword evidence="7" id="KW-1185">Reference proteome</keyword>
<dbReference type="PANTHER" id="PTHR46754">
    <property type="entry name" value="MKI67 FHA DOMAIN-INTERACTING NUCLEOLAR PHOSPHOPROTEIN"/>
    <property type="match status" value="1"/>
</dbReference>
<feature type="region of interest" description="Disordered" evidence="5">
    <location>
        <begin position="277"/>
        <end position="296"/>
    </location>
</feature>
<dbReference type="InterPro" id="IPR000504">
    <property type="entry name" value="RRM_dom"/>
</dbReference>
<name>A0A6P8B2U5_PYRGI</name>
<gene>
    <name evidence="8" type="ORF">PgNI_07599</name>
</gene>
<evidence type="ECO:0000313" key="7">
    <source>
        <dbReference type="Proteomes" id="UP000515153"/>
    </source>
</evidence>
<dbReference type="GO" id="GO:0003723">
    <property type="term" value="F:RNA binding"/>
    <property type="evidence" value="ECO:0007669"/>
    <property type="project" value="UniProtKB-UniRule"/>
</dbReference>
<dbReference type="KEGG" id="pgri:PgNI_07599"/>
<feature type="compositionally biased region" description="Acidic residues" evidence="5">
    <location>
        <begin position="100"/>
        <end position="119"/>
    </location>
</feature>
<dbReference type="Pfam" id="PF00076">
    <property type="entry name" value="RRM_1"/>
    <property type="match status" value="1"/>
</dbReference>
<feature type="domain" description="RRM" evidence="6">
    <location>
        <begin position="170"/>
        <end position="248"/>
    </location>
</feature>
<dbReference type="Gene3D" id="3.30.70.330">
    <property type="match status" value="1"/>
</dbReference>